<reference evidence="1 2" key="1">
    <citation type="submission" date="2020-04" db="EMBL/GenBank/DDBJ databases">
        <title>Molecular characterization of pseudomonads from Agaricus bisporus reveal novel blotch 2 pathogens in Western Europe.</title>
        <authorList>
            <person name="Taparia T."/>
            <person name="Krijger M."/>
            <person name="Haynes E."/>
            <person name="Elpinstone J.G."/>
            <person name="Noble R."/>
            <person name="Van Der Wolf J."/>
        </authorList>
    </citation>
    <scope>NUCLEOTIDE SEQUENCE [LARGE SCALE GENOMIC DNA]</scope>
    <source>
        <strain evidence="1 2">IPO3765</strain>
    </source>
</reference>
<evidence type="ECO:0000313" key="2">
    <source>
        <dbReference type="Proteomes" id="UP000561369"/>
    </source>
</evidence>
<organism evidence="1 2">
    <name type="scientific">Pseudomonas salomonii</name>
    <dbReference type="NCBI Taxonomy" id="191391"/>
    <lineage>
        <taxon>Bacteria</taxon>
        <taxon>Pseudomonadati</taxon>
        <taxon>Pseudomonadota</taxon>
        <taxon>Gammaproteobacteria</taxon>
        <taxon>Pseudomonadales</taxon>
        <taxon>Pseudomonadaceae</taxon>
        <taxon>Pseudomonas</taxon>
    </lineage>
</organism>
<proteinExistence type="predicted"/>
<comment type="caution">
    <text evidence="1">The sequence shown here is derived from an EMBL/GenBank/DDBJ whole genome shotgun (WGS) entry which is preliminary data.</text>
</comment>
<accession>A0A7Y8G9S5</accession>
<dbReference type="EMBL" id="JACAQV010000005">
    <property type="protein sequence ID" value="NWF06691.1"/>
    <property type="molecule type" value="Genomic_DNA"/>
</dbReference>
<gene>
    <name evidence="1" type="ORF">HX810_03250</name>
</gene>
<evidence type="ECO:0000313" key="1">
    <source>
        <dbReference type="EMBL" id="NWF06691.1"/>
    </source>
</evidence>
<dbReference type="RefSeq" id="WP_177023615.1">
    <property type="nucleotide sequence ID" value="NZ_JACAQV010000005.1"/>
</dbReference>
<sequence length="125" mass="14602">MNYNEELERLTESVSVLQRKIDYMLRDRGLQRDLEFEKKFNELMDSFGSPVALLLEVIVGRTDVPTQVRSKLAEIANLDFEFSKEPDAEVENQAIQDQNSPRPANENALAWQEKFGHKSLELWFR</sequence>
<dbReference type="Proteomes" id="UP000561369">
    <property type="component" value="Unassembled WGS sequence"/>
</dbReference>
<name>A0A7Y8G9S5_9PSED</name>
<protein>
    <submittedName>
        <fullName evidence="1">Uncharacterized protein</fullName>
    </submittedName>
</protein>
<dbReference type="AlphaFoldDB" id="A0A7Y8G9S5"/>